<evidence type="ECO:0000259" key="5">
    <source>
        <dbReference type="SMART" id="SM00857"/>
    </source>
</evidence>
<dbReference type="Gene3D" id="3.40.50.1390">
    <property type="entry name" value="Resolvase, N-terminal catalytic domain"/>
    <property type="match status" value="1"/>
</dbReference>
<organism evidence="6 7">
    <name type="scientific">Ktedonobacter racemifer DSM 44963</name>
    <dbReference type="NCBI Taxonomy" id="485913"/>
    <lineage>
        <taxon>Bacteria</taxon>
        <taxon>Bacillati</taxon>
        <taxon>Chloroflexota</taxon>
        <taxon>Ktedonobacteria</taxon>
        <taxon>Ktedonobacterales</taxon>
        <taxon>Ktedonobacteraceae</taxon>
        <taxon>Ktedonobacter</taxon>
    </lineage>
</organism>
<evidence type="ECO:0000256" key="4">
    <source>
        <dbReference type="SAM" id="MobiDB-lite"/>
    </source>
</evidence>
<dbReference type="Gene3D" id="3.90.1750.20">
    <property type="entry name" value="Putative Large Serine Recombinase, Chain B, Domain 2"/>
    <property type="match status" value="1"/>
</dbReference>
<proteinExistence type="predicted"/>
<keyword evidence="3" id="KW-0175">Coiled coil</keyword>
<feature type="domain" description="Resolvase/invertase-type recombinase catalytic" evidence="5">
    <location>
        <begin position="30"/>
        <end position="174"/>
    </location>
</feature>
<dbReference type="STRING" id="485913.Krac_2361"/>
<reference evidence="6 7" key="1">
    <citation type="journal article" date="2011" name="Stand. Genomic Sci.">
        <title>Non-contiguous finished genome sequence and contextual data of the filamentous soil bacterium Ktedonobacter racemifer type strain (SOSP1-21).</title>
        <authorList>
            <person name="Chang Y.J."/>
            <person name="Land M."/>
            <person name="Hauser L."/>
            <person name="Chertkov O."/>
            <person name="Del Rio T.G."/>
            <person name="Nolan M."/>
            <person name="Copeland A."/>
            <person name="Tice H."/>
            <person name="Cheng J.F."/>
            <person name="Lucas S."/>
            <person name="Han C."/>
            <person name="Goodwin L."/>
            <person name="Pitluck S."/>
            <person name="Ivanova N."/>
            <person name="Ovchinikova G."/>
            <person name="Pati A."/>
            <person name="Chen A."/>
            <person name="Palaniappan K."/>
            <person name="Mavromatis K."/>
            <person name="Liolios K."/>
            <person name="Brettin T."/>
            <person name="Fiebig A."/>
            <person name="Rohde M."/>
            <person name="Abt B."/>
            <person name="Goker M."/>
            <person name="Detter J.C."/>
            <person name="Woyke T."/>
            <person name="Bristow J."/>
            <person name="Eisen J.A."/>
            <person name="Markowitz V."/>
            <person name="Hugenholtz P."/>
            <person name="Kyrpides N.C."/>
            <person name="Klenk H.P."/>
            <person name="Lapidus A."/>
        </authorList>
    </citation>
    <scope>NUCLEOTIDE SEQUENCE [LARGE SCALE GENOMIC DNA]</scope>
    <source>
        <strain evidence="7">DSM 44963</strain>
    </source>
</reference>
<dbReference type="PANTHER" id="PTHR30461">
    <property type="entry name" value="DNA-INVERTASE FROM LAMBDOID PROPHAGE"/>
    <property type="match status" value="1"/>
</dbReference>
<dbReference type="Proteomes" id="UP000004508">
    <property type="component" value="Unassembled WGS sequence"/>
</dbReference>
<dbReference type="SMART" id="SM00857">
    <property type="entry name" value="Resolvase"/>
    <property type="match status" value="1"/>
</dbReference>
<dbReference type="InterPro" id="IPR036162">
    <property type="entry name" value="Resolvase-like_N_sf"/>
</dbReference>
<accession>D6U545</accession>
<protein>
    <submittedName>
        <fullName evidence="6">Resolvase domain protein</fullName>
    </submittedName>
</protein>
<evidence type="ECO:0000313" key="6">
    <source>
        <dbReference type="EMBL" id="EFH81625.1"/>
    </source>
</evidence>
<evidence type="ECO:0000256" key="1">
    <source>
        <dbReference type="ARBA" id="ARBA00023125"/>
    </source>
</evidence>
<dbReference type="InterPro" id="IPR006119">
    <property type="entry name" value="Resolv_N"/>
</dbReference>
<feature type="coiled-coil region" evidence="3">
    <location>
        <begin position="435"/>
        <end position="509"/>
    </location>
</feature>
<keyword evidence="7" id="KW-1185">Reference proteome</keyword>
<evidence type="ECO:0000256" key="3">
    <source>
        <dbReference type="SAM" id="Coils"/>
    </source>
</evidence>
<dbReference type="GO" id="GO:0003677">
    <property type="term" value="F:DNA binding"/>
    <property type="evidence" value="ECO:0007669"/>
    <property type="project" value="UniProtKB-KW"/>
</dbReference>
<dbReference type="Pfam" id="PF00239">
    <property type="entry name" value="Resolvase"/>
    <property type="match status" value="1"/>
</dbReference>
<gene>
    <name evidence="6" type="ORF">Krac_2361</name>
</gene>
<evidence type="ECO:0000313" key="7">
    <source>
        <dbReference type="Proteomes" id="UP000004508"/>
    </source>
</evidence>
<dbReference type="EMBL" id="ADVG01000004">
    <property type="protein sequence ID" value="EFH81625.1"/>
    <property type="molecule type" value="Genomic_DNA"/>
</dbReference>
<feature type="region of interest" description="Disordered" evidence="4">
    <location>
        <begin position="686"/>
        <end position="712"/>
    </location>
</feature>
<dbReference type="InParanoid" id="D6U545"/>
<dbReference type="OrthoDB" id="152591at2"/>
<dbReference type="RefSeq" id="WP_007919123.1">
    <property type="nucleotide sequence ID" value="NZ_ADVG01000004.1"/>
</dbReference>
<sequence>MSTRRIISADVKLVEDFTYDQEQLPIDKPIAQYIRQSSVAQKRNNRQSTAMQDEDLKARLLKQGWKDELILKFDQDQGTSGQKRIDERIDMNRLFAGIKRGEIKAVACYDPSRLFRDLTRVQSATFVDLCTKHKVPVLTWTRIYWCGKREDSTALFDKLEEAANYIDEVIKGKLLPAKLRAIEEDMSYGGHAVPMGYVVFTETGNDEDRPRKHYKIYEPHAKLVRWLFKRFRELDGNLARLGRELRDSGFKFPAFTRVEKIPHVGLRWDGSGYPLRTRPGIIGILTNRAYIGWYLFSKTLEDGTEVTKIISKQAHDPIVPMGDFMYAYSRLSSTTLDGEPNEDRPKVEQRYGVACDALLEGVLESNGNPVYVMAVKDAYVARTHASGWKTTELSVQVKTLDKVASEALIAFLASLELKHQAGIEDKLYKQAKSIQEHKEQEIVSLDEQLENVEKAIREAELEKKVAKQEEYEQGVREAIKDLKRLNAAKAAIEAKLNQADTEAHELEECENLIECAVNDWCGMKFESQKRLVKLVTGRANIVEVSPHFLKLELIMKAPLSGILTGFIYRSVGCRPDWTSEEGAIIREMYPTEDRAAILEALPERTWHSIRSRASIMRPAVLRHVKLSTTAIPESLSYSDVALMEELGITDTNIPYWTAQSEQICERFGVLVSPGFIKRVVKSPWCKEDTSSVPAGGSAGRRSRPLPGTSWRR</sequence>
<dbReference type="PANTHER" id="PTHR30461:SF2">
    <property type="entry name" value="SERINE RECOMBINASE PINE-RELATED"/>
    <property type="match status" value="1"/>
</dbReference>
<dbReference type="GO" id="GO:0000150">
    <property type="term" value="F:DNA strand exchange activity"/>
    <property type="evidence" value="ECO:0007669"/>
    <property type="project" value="InterPro"/>
</dbReference>
<dbReference type="InterPro" id="IPR038109">
    <property type="entry name" value="DNA_bind_recomb_sf"/>
</dbReference>
<name>D6U545_KTERA</name>
<dbReference type="AlphaFoldDB" id="D6U545"/>
<dbReference type="Pfam" id="PF07508">
    <property type="entry name" value="Recombinase"/>
    <property type="match status" value="1"/>
</dbReference>
<dbReference type="CDD" id="cd00338">
    <property type="entry name" value="Ser_Recombinase"/>
    <property type="match status" value="1"/>
</dbReference>
<dbReference type="InterPro" id="IPR050639">
    <property type="entry name" value="SSR_resolvase"/>
</dbReference>
<dbReference type="eggNOG" id="COG1961">
    <property type="taxonomic scope" value="Bacteria"/>
</dbReference>
<keyword evidence="2" id="KW-0233">DNA recombination</keyword>
<keyword evidence="1" id="KW-0238">DNA-binding</keyword>
<dbReference type="InterPro" id="IPR011109">
    <property type="entry name" value="DNA_bind_recombinase_dom"/>
</dbReference>
<comment type="caution">
    <text evidence="6">The sequence shown here is derived from an EMBL/GenBank/DDBJ whole genome shotgun (WGS) entry which is preliminary data.</text>
</comment>
<evidence type="ECO:0000256" key="2">
    <source>
        <dbReference type="ARBA" id="ARBA00023172"/>
    </source>
</evidence>